<feature type="compositionally biased region" description="Basic residues" evidence="1">
    <location>
        <begin position="148"/>
        <end position="158"/>
    </location>
</feature>
<keyword evidence="3" id="KW-1185">Reference proteome</keyword>
<accession>W2TBB4</accession>
<feature type="compositionally biased region" description="Basic residues" evidence="1">
    <location>
        <begin position="115"/>
        <end position="124"/>
    </location>
</feature>
<dbReference type="EMBL" id="KI659997">
    <property type="protein sequence ID" value="ETN78277.1"/>
    <property type="molecule type" value="Genomic_DNA"/>
</dbReference>
<dbReference type="PRINTS" id="PR00929">
    <property type="entry name" value="ATHOOK"/>
</dbReference>
<dbReference type="InterPro" id="IPR017956">
    <property type="entry name" value="AT_hook_DNA-bd_motif"/>
</dbReference>
<feature type="region of interest" description="Disordered" evidence="1">
    <location>
        <begin position="1"/>
        <end position="173"/>
    </location>
</feature>
<dbReference type="OrthoDB" id="5805083at2759"/>
<evidence type="ECO:0000313" key="3">
    <source>
        <dbReference type="Proteomes" id="UP000053676"/>
    </source>
</evidence>
<gene>
    <name evidence="2" type="ORF">NECAME_10474</name>
</gene>
<feature type="compositionally biased region" description="Basic residues" evidence="1">
    <location>
        <begin position="46"/>
        <end position="55"/>
    </location>
</feature>
<organism evidence="2 3">
    <name type="scientific">Necator americanus</name>
    <name type="common">Human hookworm</name>
    <dbReference type="NCBI Taxonomy" id="51031"/>
    <lineage>
        <taxon>Eukaryota</taxon>
        <taxon>Metazoa</taxon>
        <taxon>Ecdysozoa</taxon>
        <taxon>Nematoda</taxon>
        <taxon>Chromadorea</taxon>
        <taxon>Rhabditida</taxon>
        <taxon>Rhabditina</taxon>
        <taxon>Rhabditomorpha</taxon>
        <taxon>Strongyloidea</taxon>
        <taxon>Ancylostomatidae</taxon>
        <taxon>Bunostominae</taxon>
        <taxon>Necator</taxon>
    </lineage>
</organism>
<evidence type="ECO:0000313" key="2">
    <source>
        <dbReference type="EMBL" id="ETN78277.1"/>
    </source>
</evidence>
<reference evidence="3" key="1">
    <citation type="journal article" date="2014" name="Nat. Genet.">
        <title>Genome of the human hookworm Necator americanus.</title>
        <authorList>
            <person name="Tang Y.T."/>
            <person name="Gao X."/>
            <person name="Rosa B.A."/>
            <person name="Abubucker S."/>
            <person name="Hallsworth-Pepin K."/>
            <person name="Martin J."/>
            <person name="Tyagi R."/>
            <person name="Heizer E."/>
            <person name="Zhang X."/>
            <person name="Bhonagiri-Palsikar V."/>
            <person name="Minx P."/>
            <person name="Warren W.C."/>
            <person name="Wang Q."/>
            <person name="Zhan B."/>
            <person name="Hotez P.J."/>
            <person name="Sternberg P.W."/>
            <person name="Dougall A."/>
            <person name="Gaze S.T."/>
            <person name="Mulvenna J."/>
            <person name="Sotillo J."/>
            <person name="Ranganathan S."/>
            <person name="Rabelo E.M."/>
            <person name="Wilson R.K."/>
            <person name="Felgner P.L."/>
            <person name="Bethony J."/>
            <person name="Hawdon J.M."/>
            <person name="Gasser R.B."/>
            <person name="Loukas A."/>
            <person name="Mitreva M."/>
        </authorList>
    </citation>
    <scope>NUCLEOTIDE SEQUENCE [LARGE SCALE GENOMIC DNA]</scope>
</reference>
<proteinExistence type="predicted"/>
<protein>
    <submittedName>
        <fullName evidence="2">Uncharacterized protein</fullName>
    </submittedName>
</protein>
<feature type="compositionally biased region" description="Basic and acidic residues" evidence="1">
    <location>
        <begin position="18"/>
        <end position="45"/>
    </location>
</feature>
<sequence length="243" mass="27816">MDISTTPWSGWEDDESDSKERVREQLSEMRPRENGDVGEENERKQAPKRKRGRPRKNADGMKKPQAKRRSRAKRDSSESTGDFSVDDDDIEDEEEDELEEPEDDPNDPEFEPGRRTSRRQRKPVKTYNTKALLREEMSKARESFKGASRGRGRPRGSNRRAPDLSFLDDGRRSSVGDANEYEKLLQQEVSLYEQHLPTLPPVVPDPSQRLYVVRVDSVEALVNAGAGFRLMTSCVTDDMMVSL</sequence>
<dbReference type="STRING" id="51031.W2TBB4"/>
<feature type="compositionally biased region" description="Basic and acidic residues" evidence="1">
    <location>
        <begin position="132"/>
        <end position="144"/>
    </location>
</feature>
<feature type="compositionally biased region" description="Acidic residues" evidence="1">
    <location>
        <begin position="84"/>
        <end position="110"/>
    </location>
</feature>
<evidence type="ECO:0000256" key="1">
    <source>
        <dbReference type="SAM" id="MobiDB-lite"/>
    </source>
</evidence>
<dbReference type="OMA" id="EMRPREN"/>
<feature type="non-terminal residue" evidence="2">
    <location>
        <position position="243"/>
    </location>
</feature>
<dbReference type="AlphaFoldDB" id="W2TBB4"/>
<name>W2TBB4_NECAM</name>
<dbReference type="Proteomes" id="UP000053676">
    <property type="component" value="Unassembled WGS sequence"/>
</dbReference>
<dbReference type="GO" id="GO:0003677">
    <property type="term" value="F:DNA binding"/>
    <property type="evidence" value="ECO:0007669"/>
    <property type="project" value="InterPro"/>
</dbReference>
<dbReference type="KEGG" id="nai:NECAME_10474"/>